<reference evidence="5 6" key="1">
    <citation type="submission" date="2014-11" db="EMBL/GenBank/DDBJ databases">
        <title>Whole genome shotgun sequence of Sphingomonas parapaucimobilis NBRC 15100.</title>
        <authorList>
            <person name="Katano-Makiyama Y."/>
            <person name="Hosoyama A."/>
            <person name="Hashimoto M."/>
            <person name="Hosoyama Y."/>
            <person name="Noguchi M."/>
            <person name="Numata M."/>
            <person name="Tsuchikane K."/>
            <person name="Hirakata S."/>
            <person name="Uohara A."/>
            <person name="Shimodaira J."/>
            <person name="Ohji S."/>
            <person name="Ichikawa N."/>
            <person name="Kimura A."/>
            <person name="Yamazoe A."/>
            <person name="Fujita N."/>
        </authorList>
    </citation>
    <scope>NUCLEOTIDE SEQUENCE [LARGE SCALE GENOMIC DNA]</scope>
    <source>
        <strain evidence="5 6">NBRC 15100</strain>
    </source>
</reference>
<dbReference type="eggNOG" id="COG1609">
    <property type="taxonomic scope" value="Bacteria"/>
</dbReference>
<dbReference type="Pfam" id="PF00356">
    <property type="entry name" value="LacI"/>
    <property type="match status" value="1"/>
</dbReference>
<name>A0A0A1W2R1_9SPHN</name>
<sequence length="340" mass="36311">MTQSAPPARTLKDIARLAGVSPGTVSRALAGKSVVNAETRARIEALAAEHNFQINQMARRLRAQRTGVIGVAIPLGHERRQRLSDPFFMSLLGHLADELASRDHDVMLSRIIPDDDDWLSRITRSGMVDGVLLIGQSDQLPVIEAVAETYLPLVVWGSTMPGQHHCAVGVDNRLGGRMAGEHLIATRRRRIAFMGEVRTLELAQRHAGLCEAMADAGLPPPQQLDVALAPELMPDQIAGNLARLQAEGQGIDGIVAASDMIALATMAALVAAGQSVPGDVAVTGFDDLPLAERAIPRLTTIRQDLEAGARAMVEALFTRLDGTAAPGLEMPPRLIVRDSA</sequence>
<dbReference type="OrthoDB" id="8433438at2"/>
<evidence type="ECO:0000256" key="2">
    <source>
        <dbReference type="ARBA" id="ARBA00023125"/>
    </source>
</evidence>
<dbReference type="GO" id="GO:0003700">
    <property type="term" value="F:DNA-binding transcription factor activity"/>
    <property type="evidence" value="ECO:0007669"/>
    <property type="project" value="TreeGrafter"/>
</dbReference>
<dbReference type="EMBL" id="BBPI01000010">
    <property type="protein sequence ID" value="GAL99714.1"/>
    <property type="molecule type" value="Genomic_DNA"/>
</dbReference>
<dbReference type="PROSITE" id="PS00356">
    <property type="entry name" value="HTH_LACI_1"/>
    <property type="match status" value="1"/>
</dbReference>
<proteinExistence type="predicted"/>
<dbReference type="RefSeq" id="WP_042483418.1">
    <property type="nucleotide sequence ID" value="NZ_BBPI01000010.1"/>
</dbReference>
<dbReference type="PANTHER" id="PTHR30146">
    <property type="entry name" value="LACI-RELATED TRANSCRIPTIONAL REPRESSOR"/>
    <property type="match status" value="1"/>
</dbReference>
<evidence type="ECO:0000313" key="5">
    <source>
        <dbReference type="EMBL" id="GAL99714.1"/>
    </source>
</evidence>
<evidence type="ECO:0000313" key="6">
    <source>
        <dbReference type="Proteomes" id="UP000032305"/>
    </source>
</evidence>
<dbReference type="PROSITE" id="PS50932">
    <property type="entry name" value="HTH_LACI_2"/>
    <property type="match status" value="1"/>
</dbReference>
<gene>
    <name evidence="5" type="ORF">SP5_010_00040</name>
</gene>
<feature type="domain" description="HTH lacI-type" evidence="4">
    <location>
        <begin position="9"/>
        <end position="63"/>
    </location>
</feature>
<dbReference type="CDD" id="cd01392">
    <property type="entry name" value="HTH_LacI"/>
    <property type="match status" value="1"/>
</dbReference>
<dbReference type="SUPFAM" id="SSF53822">
    <property type="entry name" value="Periplasmic binding protein-like I"/>
    <property type="match status" value="1"/>
</dbReference>
<dbReference type="PANTHER" id="PTHR30146:SF120">
    <property type="entry name" value="ALANINE RACEMASE"/>
    <property type="match status" value="1"/>
</dbReference>
<protein>
    <submittedName>
        <fullName evidence="5">Putative LacI family transcriptional regulator</fullName>
    </submittedName>
</protein>
<dbReference type="InterPro" id="IPR046335">
    <property type="entry name" value="LacI/GalR-like_sensor"/>
</dbReference>
<dbReference type="Pfam" id="PF13377">
    <property type="entry name" value="Peripla_BP_3"/>
    <property type="match status" value="1"/>
</dbReference>
<dbReference type="SMART" id="SM00354">
    <property type="entry name" value="HTH_LACI"/>
    <property type="match status" value="1"/>
</dbReference>
<dbReference type="SUPFAM" id="SSF47413">
    <property type="entry name" value="lambda repressor-like DNA-binding domains"/>
    <property type="match status" value="1"/>
</dbReference>
<accession>A0A0A1W2R1</accession>
<keyword evidence="2" id="KW-0238">DNA-binding</keyword>
<dbReference type="InterPro" id="IPR028082">
    <property type="entry name" value="Peripla_BP_I"/>
</dbReference>
<dbReference type="GO" id="GO:0000976">
    <property type="term" value="F:transcription cis-regulatory region binding"/>
    <property type="evidence" value="ECO:0007669"/>
    <property type="project" value="TreeGrafter"/>
</dbReference>
<keyword evidence="1" id="KW-0805">Transcription regulation</keyword>
<dbReference type="InterPro" id="IPR010982">
    <property type="entry name" value="Lambda_DNA-bd_dom_sf"/>
</dbReference>
<dbReference type="Gene3D" id="1.10.260.40">
    <property type="entry name" value="lambda repressor-like DNA-binding domains"/>
    <property type="match status" value="1"/>
</dbReference>
<dbReference type="AlphaFoldDB" id="A0A0A1W2R1"/>
<dbReference type="Gene3D" id="3.40.50.2300">
    <property type="match status" value="2"/>
</dbReference>
<keyword evidence="6" id="KW-1185">Reference proteome</keyword>
<dbReference type="Proteomes" id="UP000032305">
    <property type="component" value="Unassembled WGS sequence"/>
</dbReference>
<evidence type="ECO:0000259" key="4">
    <source>
        <dbReference type="PROSITE" id="PS50932"/>
    </source>
</evidence>
<comment type="caution">
    <text evidence="5">The sequence shown here is derived from an EMBL/GenBank/DDBJ whole genome shotgun (WGS) entry which is preliminary data.</text>
</comment>
<organism evidence="5 6">
    <name type="scientific">Sphingomonas parapaucimobilis NBRC 15100</name>
    <dbReference type="NCBI Taxonomy" id="1219049"/>
    <lineage>
        <taxon>Bacteria</taxon>
        <taxon>Pseudomonadati</taxon>
        <taxon>Pseudomonadota</taxon>
        <taxon>Alphaproteobacteria</taxon>
        <taxon>Sphingomonadales</taxon>
        <taxon>Sphingomonadaceae</taxon>
        <taxon>Sphingomonas</taxon>
    </lineage>
</organism>
<evidence type="ECO:0000256" key="3">
    <source>
        <dbReference type="ARBA" id="ARBA00023163"/>
    </source>
</evidence>
<dbReference type="InterPro" id="IPR000843">
    <property type="entry name" value="HTH_LacI"/>
</dbReference>
<evidence type="ECO:0000256" key="1">
    <source>
        <dbReference type="ARBA" id="ARBA00023015"/>
    </source>
</evidence>
<keyword evidence="3" id="KW-0804">Transcription</keyword>